<evidence type="ECO:0000313" key="1">
    <source>
        <dbReference type="EMBL" id="ONI22996.1"/>
    </source>
</evidence>
<sequence length="80" mass="9374">MKTCGNIRLLLTDTSVKSSGEMRMSANWTISTKGVTACFRRTAPWSRRSWNMVDREKTREREREGFTWRESKKVIDGCVR</sequence>
<name>A0A251QGM4_PRUPE</name>
<protein>
    <submittedName>
        <fullName evidence="1">Uncharacterized protein</fullName>
    </submittedName>
</protein>
<organism evidence="1 2">
    <name type="scientific">Prunus persica</name>
    <name type="common">Peach</name>
    <name type="synonym">Amygdalus persica</name>
    <dbReference type="NCBI Taxonomy" id="3760"/>
    <lineage>
        <taxon>Eukaryota</taxon>
        <taxon>Viridiplantae</taxon>
        <taxon>Streptophyta</taxon>
        <taxon>Embryophyta</taxon>
        <taxon>Tracheophyta</taxon>
        <taxon>Spermatophyta</taxon>
        <taxon>Magnoliopsida</taxon>
        <taxon>eudicotyledons</taxon>
        <taxon>Gunneridae</taxon>
        <taxon>Pentapetalae</taxon>
        <taxon>rosids</taxon>
        <taxon>fabids</taxon>
        <taxon>Rosales</taxon>
        <taxon>Rosaceae</taxon>
        <taxon>Amygdaloideae</taxon>
        <taxon>Amygdaleae</taxon>
        <taxon>Prunus</taxon>
    </lineage>
</organism>
<reference evidence="1 2" key="1">
    <citation type="journal article" date="2013" name="Nat. Genet.">
        <title>The high-quality draft genome of peach (Prunus persica) identifies unique patterns of genetic diversity, domestication and genome evolution.</title>
        <authorList>
            <consortium name="International Peach Genome Initiative"/>
            <person name="Verde I."/>
            <person name="Abbott A.G."/>
            <person name="Scalabrin S."/>
            <person name="Jung S."/>
            <person name="Shu S."/>
            <person name="Marroni F."/>
            <person name="Zhebentyayeva T."/>
            <person name="Dettori M.T."/>
            <person name="Grimwood J."/>
            <person name="Cattonaro F."/>
            <person name="Zuccolo A."/>
            <person name="Rossini L."/>
            <person name="Jenkins J."/>
            <person name="Vendramin E."/>
            <person name="Meisel L.A."/>
            <person name="Decroocq V."/>
            <person name="Sosinski B."/>
            <person name="Prochnik S."/>
            <person name="Mitros T."/>
            <person name="Policriti A."/>
            <person name="Cipriani G."/>
            <person name="Dondini L."/>
            <person name="Ficklin S."/>
            <person name="Goodstein D.M."/>
            <person name="Xuan P."/>
            <person name="Del Fabbro C."/>
            <person name="Aramini V."/>
            <person name="Copetti D."/>
            <person name="Gonzalez S."/>
            <person name="Horner D.S."/>
            <person name="Falchi R."/>
            <person name="Lucas S."/>
            <person name="Mica E."/>
            <person name="Maldonado J."/>
            <person name="Lazzari B."/>
            <person name="Bielenberg D."/>
            <person name="Pirona R."/>
            <person name="Miculan M."/>
            <person name="Barakat A."/>
            <person name="Testolin R."/>
            <person name="Stella A."/>
            <person name="Tartarini S."/>
            <person name="Tonutti P."/>
            <person name="Arus P."/>
            <person name="Orellana A."/>
            <person name="Wells C."/>
            <person name="Main D."/>
            <person name="Vizzotto G."/>
            <person name="Silva H."/>
            <person name="Salamini F."/>
            <person name="Schmutz J."/>
            <person name="Morgante M."/>
            <person name="Rokhsar D.S."/>
        </authorList>
    </citation>
    <scope>NUCLEOTIDE SEQUENCE [LARGE SCALE GENOMIC DNA]</scope>
    <source>
        <strain evidence="2">cv. Nemared</strain>
    </source>
</reference>
<proteinExistence type="predicted"/>
<dbReference type="EMBL" id="CM007652">
    <property type="protein sequence ID" value="ONI22996.1"/>
    <property type="molecule type" value="Genomic_DNA"/>
</dbReference>
<gene>
    <name evidence="1" type="ORF">PRUPE_2G162900</name>
</gene>
<dbReference type="Gramene" id="ONI22996">
    <property type="protein sequence ID" value="ONI22996"/>
    <property type="gene ID" value="PRUPE_2G162900"/>
</dbReference>
<evidence type="ECO:0000313" key="2">
    <source>
        <dbReference type="Proteomes" id="UP000006882"/>
    </source>
</evidence>
<dbReference type="Proteomes" id="UP000006882">
    <property type="component" value="Chromosome G2"/>
</dbReference>
<accession>A0A251QGM4</accession>
<keyword evidence="2" id="KW-1185">Reference proteome</keyword>
<dbReference type="AlphaFoldDB" id="A0A251QGM4"/>